<dbReference type="InterPro" id="IPR000182">
    <property type="entry name" value="GNAT_dom"/>
</dbReference>
<keyword evidence="2" id="KW-0012">Acyltransferase</keyword>
<evidence type="ECO:0000256" key="1">
    <source>
        <dbReference type="ARBA" id="ARBA00022679"/>
    </source>
</evidence>
<accession>A0A7D4TH99</accession>
<dbReference type="Proteomes" id="UP000504724">
    <property type="component" value="Chromosome"/>
</dbReference>
<sequence length="148" mass="16797">MSISIQHAQRQNIAQMTELLRILFSIEADFEFAPEKHRSALQKIIEQPDCGALVALDGDELIGMCTAQWVYSTATGQKSAWIEDVIVHPEYQGKGIGTQLMNALKEWCRENGCNRMQLVYDLENRPAIDFYRNQGFTNTRLGVFSKAI</sequence>
<evidence type="ECO:0000256" key="2">
    <source>
        <dbReference type="ARBA" id="ARBA00023315"/>
    </source>
</evidence>
<dbReference type="SUPFAM" id="SSF55729">
    <property type="entry name" value="Acyl-CoA N-acyltransferases (Nat)"/>
    <property type="match status" value="1"/>
</dbReference>
<dbReference type="InterPro" id="IPR016181">
    <property type="entry name" value="Acyl_CoA_acyltransferase"/>
</dbReference>
<feature type="domain" description="N-acetyltransferase" evidence="3">
    <location>
        <begin position="11"/>
        <end position="148"/>
    </location>
</feature>
<protein>
    <submittedName>
        <fullName evidence="4">GNAT family N-acetyltransferase</fullName>
    </submittedName>
</protein>
<dbReference type="PROSITE" id="PS51186">
    <property type="entry name" value="GNAT"/>
    <property type="match status" value="1"/>
</dbReference>
<dbReference type="PANTHER" id="PTHR43877">
    <property type="entry name" value="AMINOALKYLPHOSPHONATE N-ACETYLTRANSFERASE-RELATED-RELATED"/>
    <property type="match status" value="1"/>
</dbReference>
<dbReference type="CDD" id="cd04301">
    <property type="entry name" value="NAT_SF"/>
    <property type="match status" value="1"/>
</dbReference>
<dbReference type="RefSeq" id="WP_173286676.1">
    <property type="nucleotide sequence ID" value="NZ_CP054020.1"/>
</dbReference>
<keyword evidence="5" id="KW-1185">Reference proteome</keyword>
<proteinExistence type="predicted"/>
<dbReference type="PANTHER" id="PTHR43877:SF2">
    <property type="entry name" value="AMINOALKYLPHOSPHONATE N-ACETYLTRANSFERASE-RELATED"/>
    <property type="match status" value="1"/>
</dbReference>
<dbReference type="EMBL" id="CP054020">
    <property type="protein sequence ID" value="QKI90148.1"/>
    <property type="molecule type" value="Genomic_DNA"/>
</dbReference>
<evidence type="ECO:0000259" key="3">
    <source>
        <dbReference type="PROSITE" id="PS51186"/>
    </source>
</evidence>
<dbReference type="Gene3D" id="3.40.630.30">
    <property type="match status" value="1"/>
</dbReference>
<dbReference type="InterPro" id="IPR050832">
    <property type="entry name" value="Bact_Acetyltransf"/>
</dbReference>
<dbReference type="GO" id="GO:0016747">
    <property type="term" value="F:acyltransferase activity, transferring groups other than amino-acyl groups"/>
    <property type="evidence" value="ECO:0007669"/>
    <property type="project" value="InterPro"/>
</dbReference>
<evidence type="ECO:0000313" key="4">
    <source>
        <dbReference type="EMBL" id="QKI90148.1"/>
    </source>
</evidence>
<keyword evidence="1 4" id="KW-0808">Transferase</keyword>
<reference evidence="4 5" key="1">
    <citation type="submission" date="2020-05" db="EMBL/GenBank/DDBJ databases">
        <title>Thiomicrorhabdus sediminis sp.nov. and Thiomicrorhabdus xiamenensis sp.nov., novel sulfur-oxidizing bacteria isolated from coastal sediment.</title>
        <authorList>
            <person name="Liu X."/>
        </authorList>
    </citation>
    <scope>NUCLEOTIDE SEQUENCE [LARGE SCALE GENOMIC DNA]</scope>
    <source>
        <strain evidence="4 5">G2</strain>
    </source>
</reference>
<dbReference type="KEGG" id="txa:HQN79_11470"/>
<organism evidence="4 5">
    <name type="scientific">Thiomicrorhabdus xiamenensis</name>
    <dbReference type="NCBI Taxonomy" id="2739063"/>
    <lineage>
        <taxon>Bacteria</taxon>
        <taxon>Pseudomonadati</taxon>
        <taxon>Pseudomonadota</taxon>
        <taxon>Gammaproteobacteria</taxon>
        <taxon>Thiotrichales</taxon>
        <taxon>Piscirickettsiaceae</taxon>
        <taxon>Thiomicrorhabdus</taxon>
    </lineage>
</organism>
<gene>
    <name evidence="4" type="ORF">HQN79_11470</name>
</gene>
<dbReference type="AlphaFoldDB" id="A0A7D4TH99"/>
<name>A0A7D4TH99_9GAMM</name>
<evidence type="ECO:0000313" key="5">
    <source>
        <dbReference type="Proteomes" id="UP000504724"/>
    </source>
</evidence>
<dbReference type="Pfam" id="PF00583">
    <property type="entry name" value="Acetyltransf_1"/>
    <property type="match status" value="1"/>
</dbReference>